<gene>
    <name evidence="3" type="ORF">MIND_01081600</name>
</gene>
<dbReference type="AlphaFoldDB" id="A0A8H6SCM6"/>
<accession>A0A8H6SCM6</accession>
<dbReference type="Proteomes" id="UP000636479">
    <property type="component" value="Unassembled WGS sequence"/>
</dbReference>
<sequence>MITSAVSSRQPSRPAWTLEQLERELAVALNASIDISSARTYGSALNSWIEFCRLHEFSTEPTEKTLAFFVVYRSSHISPNSVDSYLSGICNQLEAVFPRVREMRKSLLVSRALKGSKRLHGRPVKRKNPLTPLHLQQAINTLPPSPSHDDLLFTSMLLSGFRALHRLGELTMPDNPRLRNPRKYTKRETVTLNEDSYEYWLPAHKADIAFEGNRIIISDAAALSFFRRYLTSRDRLLPLNPYLWAREDGQMPPRAWFIRRLRHLFPDPNIAGQSLRAGGATALAEDGALPHVIQAAGRWSSDAFYVYLRKHPTLLHGILRAGSTHNGAPASASSSQSPNTLPS</sequence>
<dbReference type="Gene3D" id="1.10.443.10">
    <property type="entry name" value="Intergrase catalytic core"/>
    <property type="match status" value="1"/>
</dbReference>
<dbReference type="OrthoDB" id="5598396at2759"/>
<dbReference type="InterPro" id="IPR011010">
    <property type="entry name" value="DNA_brk_join_enz"/>
</dbReference>
<comment type="caution">
    <text evidence="3">The sequence shown here is derived from an EMBL/GenBank/DDBJ whole genome shotgun (WGS) entry which is preliminary data.</text>
</comment>
<dbReference type="GO" id="GO:0015074">
    <property type="term" value="P:DNA integration"/>
    <property type="evidence" value="ECO:0007669"/>
    <property type="project" value="InterPro"/>
</dbReference>
<dbReference type="EMBL" id="JACAZF010000009">
    <property type="protein sequence ID" value="KAF7295420.1"/>
    <property type="molecule type" value="Genomic_DNA"/>
</dbReference>
<dbReference type="PANTHER" id="PTHR34605">
    <property type="entry name" value="PHAGE_INTEGRASE DOMAIN-CONTAINING PROTEIN"/>
    <property type="match status" value="1"/>
</dbReference>
<evidence type="ECO:0000256" key="2">
    <source>
        <dbReference type="ARBA" id="ARBA00023172"/>
    </source>
</evidence>
<dbReference type="SUPFAM" id="SSF47823">
    <property type="entry name" value="lambda integrase-like, N-terminal domain"/>
    <property type="match status" value="1"/>
</dbReference>
<dbReference type="GeneID" id="59349905"/>
<keyword evidence="1" id="KW-0238">DNA-binding</keyword>
<dbReference type="InterPro" id="IPR052925">
    <property type="entry name" value="Phage_Integrase-like_Recomb"/>
</dbReference>
<proteinExistence type="predicted"/>
<dbReference type="RefSeq" id="XP_037216783.1">
    <property type="nucleotide sequence ID" value="XM_037367389.1"/>
</dbReference>
<dbReference type="GO" id="GO:0003677">
    <property type="term" value="F:DNA binding"/>
    <property type="evidence" value="ECO:0007669"/>
    <property type="project" value="UniProtKB-KW"/>
</dbReference>
<dbReference type="InterPro" id="IPR013762">
    <property type="entry name" value="Integrase-like_cat_sf"/>
</dbReference>
<dbReference type="GO" id="GO:0006310">
    <property type="term" value="P:DNA recombination"/>
    <property type="evidence" value="ECO:0007669"/>
    <property type="project" value="UniProtKB-KW"/>
</dbReference>
<keyword evidence="4" id="KW-1185">Reference proteome</keyword>
<dbReference type="PANTHER" id="PTHR34605:SF3">
    <property type="entry name" value="P CELL-TYPE AGGLUTINATION PROTEIN MAP4-LIKE-RELATED"/>
    <property type="match status" value="1"/>
</dbReference>
<name>A0A8H6SCM6_9AGAR</name>
<dbReference type="Gene3D" id="1.10.150.130">
    <property type="match status" value="1"/>
</dbReference>
<reference evidence="3" key="1">
    <citation type="submission" date="2020-05" db="EMBL/GenBank/DDBJ databases">
        <title>Mycena genomes resolve the evolution of fungal bioluminescence.</title>
        <authorList>
            <person name="Tsai I.J."/>
        </authorList>
    </citation>
    <scope>NUCLEOTIDE SEQUENCE</scope>
    <source>
        <strain evidence="3">171206Taipei</strain>
    </source>
</reference>
<keyword evidence="2" id="KW-0233">DNA recombination</keyword>
<organism evidence="3 4">
    <name type="scientific">Mycena indigotica</name>
    <dbReference type="NCBI Taxonomy" id="2126181"/>
    <lineage>
        <taxon>Eukaryota</taxon>
        <taxon>Fungi</taxon>
        <taxon>Dikarya</taxon>
        <taxon>Basidiomycota</taxon>
        <taxon>Agaricomycotina</taxon>
        <taxon>Agaricomycetes</taxon>
        <taxon>Agaricomycetidae</taxon>
        <taxon>Agaricales</taxon>
        <taxon>Marasmiineae</taxon>
        <taxon>Mycenaceae</taxon>
        <taxon>Mycena</taxon>
    </lineage>
</organism>
<evidence type="ECO:0000313" key="3">
    <source>
        <dbReference type="EMBL" id="KAF7295420.1"/>
    </source>
</evidence>
<evidence type="ECO:0000256" key="1">
    <source>
        <dbReference type="ARBA" id="ARBA00023125"/>
    </source>
</evidence>
<dbReference type="SUPFAM" id="SSF56349">
    <property type="entry name" value="DNA breaking-rejoining enzymes"/>
    <property type="match status" value="1"/>
</dbReference>
<protein>
    <submittedName>
        <fullName evidence="3">RNase H domain-containing protein</fullName>
    </submittedName>
</protein>
<dbReference type="InterPro" id="IPR010998">
    <property type="entry name" value="Integrase_recombinase_N"/>
</dbReference>
<evidence type="ECO:0000313" key="4">
    <source>
        <dbReference type="Proteomes" id="UP000636479"/>
    </source>
</evidence>